<feature type="transmembrane region" description="Helical" evidence="1">
    <location>
        <begin position="211"/>
        <end position="235"/>
    </location>
</feature>
<keyword evidence="1" id="KW-0472">Membrane</keyword>
<dbReference type="OrthoDB" id="3918601at2759"/>
<protein>
    <recommendedName>
        <fullName evidence="2">Rhodopsin domain-containing protein</fullName>
    </recommendedName>
</protein>
<keyword evidence="1" id="KW-1133">Transmembrane helix</keyword>
<keyword evidence="1" id="KW-0812">Transmembrane</keyword>
<evidence type="ECO:0000259" key="2">
    <source>
        <dbReference type="Pfam" id="PF20684"/>
    </source>
</evidence>
<dbReference type="AlphaFoldDB" id="A0A9P4QY98"/>
<keyword evidence="4" id="KW-1185">Reference proteome</keyword>
<dbReference type="PANTHER" id="PTHR39614:SF2">
    <property type="entry name" value="INTEGRAL MEMBRANE PROTEIN"/>
    <property type="match status" value="1"/>
</dbReference>
<sequence length="376" mass="41168">MTEPTPLPWDTSAGNRFAPYTSDNHSATLWIISLLGLVYVVGVLLIRLFVKMKVLGVDDWLISASTVVAIGEFVSIYLGLSKGLATTTNSGHVEYLAKAVYTSRILSIVALYLAKCSGILLIRRLFVREDRINTLLCDLSLGFTIICGIASVFAGNVGCPSKASLQQHCDGQIMRWSIVTGLDVVTEIIALILPPYLVWQLQMKTSFKLRVITAFCFRIIVIVVSILYLNAWISYTNGPPSPFLVQPVLMWQQGLVAWGLISATIPNMKAFLQSLSTNWGIDLGYSSNAYGTNAYELGYLKRTGATPSATESEMPFSSHARAIGTKFKTEITTTIRERHVSGENGSIGSHGSQDLIIRKDTHVAIESERATASSMF</sequence>
<dbReference type="Pfam" id="PF20684">
    <property type="entry name" value="Fung_rhodopsin"/>
    <property type="match status" value="1"/>
</dbReference>
<gene>
    <name evidence="3" type="ORF">EJ04DRAFT_562724</name>
</gene>
<evidence type="ECO:0000313" key="3">
    <source>
        <dbReference type="EMBL" id="KAF2736128.1"/>
    </source>
</evidence>
<dbReference type="EMBL" id="ML996128">
    <property type="protein sequence ID" value="KAF2736128.1"/>
    <property type="molecule type" value="Genomic_DNA"/>
</dbReference>
<accession>A0A9P4QY98</accession>
<feature type="transmembrane region" description="Helical" evidence="1">
    <location>
        <begin position="134"/>
        <end position="153"/>
    </location>
</feature>
<dbReference type="InterPro" id="IPR049326">
    <property type="entry name" value="Rhodopsin_dom_fungi"/>
</dbReference>
<name>A0A9P4QY98_9PLEO</name>
<dbReference type="Proteomes" id="UP000799444">
    <property type="component" value="Unassembled WGS sequence"/>
</dbReference>
<feature type="transmembrane region" description="Helical" evidence="1">
    <location>
        <begin position="173"/>
        <end position="199"/>
    </location>
</feature>
<feature type="transmembrane region" description="Helical" evidence="1">
    <location>
        <begin position="27"/>
        <end position="48"/>
    </location>
</feature>
<feature type="domain" description="Rhodopsin" evidence="2">
    <location>
        <begin position="47"/>
        <end position="273"/>
    </location>
</feature>
<comment type="caution">
    <text evidence="3">The sequence shown here is derived from an EMBL/GenBank/DDBJ whole genome shotgun (WGS) entry which is preliminary data.</text>
</comment>
<dbReference type="PANTHER" id="PTHR39614">
    <property type="entry name" value="INTEGRAL MEMBRANE PROTEIN"/>
    <property type="match status" value="1"/>
</dbReference>
<feature type="transmembrane region" description="Helical" evidence="1">
    <location>
        <begin position="60"/>
        <end position="80"/>
    </location>
</feature>
<reference evidence="3" key="1">
    <citation type="journal article" date="2020" name="Stud. Mycol.">
        <title>101 Dothideomycetes genomes: a test case for predicting lifestyles and emergence of pathogens.</title>
        <authorList>
            <person name="Haridas S."/>
            <person name="Albert R."/>
            <person name="Binder M."/>
            <person name="Bloem J."/>
            <person name="Labutti K."/>
            <person name="Salamov A."/>
            <person name="Andreopoulos B."/>
            <person name="Baker S."/>
            <person name="Barry K."/>
            <person name="Bills G."/>
            <person name="Bluhm B."/>
            <person name="Cannon C."/>
            <person name="Castanera R."/>
            <person name="Culley D."/>
            <person name="Daum C."/>
            <person name="Ezra D."/>
            <person name="Gonzalez J."/>
            <person name="Henrissat B."/>
            <person name="Kuo A."/>
            <person name="Liang C."/>
            <person name="Lipzen A."/>
            <person name="Lutzoni F."/>
            <person name="Magnuson J."/>
            <person name="Mondo S."/>
            <person name="Nolan M."/>
            <person name="Ohm R."/>
            <person name="Pangilinan J."/>
            <person name="Park H.-J."/>
            <person name="Ramirez L."/>
            <person name="Alfaro M."/>
            <person name="Sun H."/>
            <person name="Tritt A."/>
            <person name="Yoshinaga Y."/>
            <person name="Zwiers L.-H."/>
            <person name="Turgeon B."/>
            <person name="Goodwin S."/>
            <person name="Spatafora J."/>
            <person name="Crous P."/>
            <person name="Grigoriev I."/>
        </authorList>
    </citation>
    <scope>NUCLEOTIDE SEQUENCE</scope>
    <source>
        <strain evidence="3">CBS 125425</strain>
    </source>
</reference>
<feature type="transmembrane region" description="Helical" evidence="1">
    <location>
        <begin position="100"/>
        <end position="122"/>
    </location>
</feature>
<organism evidence="3 4">
    <name type="scientific">Polyplosphaeria fusca</name>
    <dbReference type="NCBI Taxonomy" id="682080"/>
    <lineage>
        <taxon>Eukaryota</taxon>
        <taxon>Fungi</taxon>
        <taxon>Dikarya</taxon>
        <taxon>Ascomycota</taxon>
        <taxon>Pezizomycotina</taxon>
        <taxon>Dothideomycetes</taxon>
        <taxon>Pleosporomycetidae</taxon>
        <taxon>Pleosporales</taxon>
        <taxon>Tetraplosphaeriaceae</taxon>
        <taxon>Polyplosphaeria</taxon>
    </lineage>
</organism>
<evidence type="ECO:0000313" key="4">
    <source>
        <dbReference type="Proteomes" id="UP000799444"/>
    </source>
</evidence>
<proteinExistence type="predicted"/>
<evidence type="ECO:0000256" key="1">
    <source>
        <dbReference type="SAM" id="Phobius"/>
    </source>
</evidence>